<protein>
    <submittedName>
        <fullName evidence="2">Uncharacterized protein</fullName>
    </submittedName>
</protein>
<accession>A0A0S3F5D1</accession>
<feature type="transmembrane region" description="Helical" evidence="1">
    <location>
        <begin position="74"/>
        <end position="91"/>
    </location>
</feature>
<organism evidence="2 3">
    <name type="scientific">Sphingobium baderi</name>
    <dbReference type="NCBI Taxonomy" id="1332080"/>
    <lineage>
        <taxon>Bacteria</taxon>
        <taxon>Pseudomonadati</taxon>
        <taxon>Pseudomonadota</taxon>
        <taxon>Alphaproteobacteria</taxon>
        <taxon>Sphingomonadales</taxon>
        <taxon>Sphingomonadaceae</taxon>
        <taxon>Sphingobium</taxon>
    </lineage>
</organism>
<reference evidence="2 3" key="1">
    <citation type="submission" date="2015-11" db="EMBL/GenBank/DDBJ databases">
        <title>A Two-component Flavoprotein Monooxygenase System MeaXY Responsible for para-Hydroxylation of 2-Methyl-6-ethylaniline and 2,6-Diethylaniline in Sphingobium baderi DE-13.</title>
        <authorList>
            <person name="Cheng M."/>
            <person name="Meng Q."/>
            <person name="Yang Y."/>
            <person name="Chu C."/>
            <person name="Yan X."/>
            <person name="He J."/>
            <person name="Li S."/>
        </authorList>
    </citation>
    <scope>NUCLEOTIDE SEQUENCE [LARGE SCALE GENOMIC DNA]</scope>
    <source>
        <strain evidence="2 3">DE-13</strain>
        <plasmid evidence="3">Plasmid pDE1</plasmid>
    </source>
</reference>
<keyword evidence="1" id="KW-1133">Transmembrane helix</keyword>
<dbReference type="RefSeq" id="WP_021235316.1">
    <property type="nucleotide sequence ID" value="NZ_CP013265.1"/>
</dbReference>
<keyword evidence="1" id="KW-0472">Membrane</keyword>
<dbReference type="EMBL" id="CP013265">
    <property type="protein sequence ID" value="ALR22832.1"/>
    <property type="molecule type" value="Genomic_DNA"/>
</dbReference>
<evidence type="ECO:0000313" key="2">
    <source>
        <dbReference type="EMBL" id="ALR22832.1"/>
    </source>
</evidence>
<evidence type="ECO:0000313" key="3">
    <source>
        <dbReference type="Proteomes" id="UP000056968"/>
    </source>
</evidence>
<keyword evidence="2" id="KW-0614">Plasmid</keyword>
<keyword evidence="3" id="KW-1185">Reference proteome</keyword>
<keyword evidence="1" id="KW-0812">Transmembrane</keyword>
<name>A0A0S3F5D1_9SPHN</name>
<proteinExistence type="predicted"/>
<dbReference type="KEGG" id="sbd:ATN00_20195"/>
<dbReference type="OrthoDB" id="9833215at2"/>
<dbReference type="AlphaFoldDB" id="A0A0S3F5D1"/>
<dbReference type="Proteomes" id="UP000056968">
    <property type="component" value="Plasmid pDE1"/>
</dbReference>
<feature type="transmembrane region" description="Helical" evidence="1">
    <location>
        <begin position="6"/>
        <end position="30"/>
    </location>
</feature>
<geneLocation type="plasmid" evidence="2 3">
    <name>pDE1</name>
</geneLocation>
<gene>
    <name evidence="2" type="ORF">ATN00_20195</name>
</gene>
<sequence length="109" mass="11650">MIERVFVPAAATILSLGFFLAGLIAVALIFFNTAMPCRPESVFYTITRIGAVIALFAGAVLMERLKLAPSTRKFMVGLAIPLLAVGLHAVAMKQDANAQRSCLAQRNGN</sequence>
<evidence type="ECO:0000256" key="1">
    <source>
        <dbReference type="SAM" id="Phobius"/>
    </source>
</evidence>
<feature type="transmembrane region" description="Helical" evidence="1">
    <location>
        <begin position="42"/>
        <end position="62"/>
    </location>
</feature>